<dbReference type="AlphaFoldDB" id="A0A8H4RRB3"/>
<dbReference type="SUPFAM" id="SSF51445">
    <property type="entry name" value="(Trans)glycosidases"/>
    <property type="match status" value="1"/>
</dbReference>
<dbReference type="GO" id="GO:0005576">
    <property type="term" value="C:extracellular region"/>
    <property type="evidence" value="ECO:0007669"/>
    <property type="project" value="TreeGrafter"/>
</dbReference>
<feature type="region of interest" description="Disordered" evidence="4">
    <location>
        <begin position="214"/>
        <end position="242"/>
    </location>
</feature>
<evidence type="ECO:0000256" key="5">
    <source>
        <dbReference type="SAM" id="SignalP"/>
    </source>
</evidence>
<evidence type="ECO:0000256" key="3">
    <source>
        <dbReference type="ARBA" id="ARBA00023295"/>
    </source>
</evidence>
<evidence type="ECO:0000256" key="1">
    <source>
        <dbReference type="ARBA" id="ARBA00005641"/>
    </source>
</evidence>
<dbReference type="PANTHER" id="PTHR31297:SF43">
    <property type="entry name" value="GLUCAN 1,3-BETA-GLUCOSIDASE 3"/>
    <property type="match status" value="1"/>
</dbReference>
<dbReference type="OrthoDB" id="1887033at2759"/>
<organism evidence="6 7">
    <name type="scientific">Cudoniella acicularis</name>
    <dbReference type="NCBI Taxonomy" id="354080"/>
    <lineage>
        <taxon>Eukaryota</taxon>
        <taxon>Fungi</taxon>
        <taxon>Dikarya</taxon>
        <taxon>Ascomycota</taxon>
        <taxon>Pezizomycotina</taxon>
        <taxon>Leotiomycetes</taxon>
        <taxon>Helotiales</taxon>
        <taxon>Tricladiaceae</taxon>
        <taxon>Cudoniella</taxon>
    </lineage>
</organism>
<dbReference type="InterPro" id="IPR021476">
    <property type="entry name" value="Egh16-like"/>
</dbReference>
<feature type="signal peptide" evidence="5">
    <location>
        <begin position="1"/>
        <end position="19"/>
    </location>
</feature>
<dbReference type="GO" id="GO:0046557">
    <property type="term" value="F:glucan endo-1,6-beta-glucosidase activity"/>
    <property type="evidence" value="ECO:0007669"/>
    <property type="project" value="TreeGrafter"/>
</dbReference>
<dbReference type="PANTHER" id="PTHR31297">
    <property type="entry name" value="GLUCAN ENDO-1,6-BETA-GLUCOSIDASE B"/>
    <property type="match status" value="1"/>
</dbReference>
<proteinExistence type="inferred from homology"/>
<evidence type="ECO:0000256" key="2">
    <source>
        <dbReference type="ARBA" id="ARBA00022801"/>
    </source>
</evidence>
<dbReference type="Pfam" id="PF11327">
    <property type="entry name" value="Egh16-like"/>
    <property type="match status" value="1"/>
</dbReference>
<dbReference type="InterPro" id="IPR050386">
    <property type="entry name" value="Glycosyl_hydrolase_5"/>
</dbReference>
<protein>
    <recommendedName>
        <fullName evidence="8">Glycoside hydrolase family 5 domain-containing protein</fullName>
    </recommendedName>
</protein>
<dbReference type="GO" id="GO:0009251">
    <property type="term" value="P:glucan catabolic process"/>
    <property type="evidence" value="ECO:0007669"/>
    <property type="project" value="TreeGrafter"/>
</dbReference>
<evidence type="ECO:0008006" key="8">
    <source>
        <dbReference type="Google" id="ProtNLM"/>
    </source>
</evidence>
<dbReference type="InterPro" id="IPR017853">
    <property type="entry name" value="GH"/>
</dbReference>
<evidence type="ECO:0000313" key="7">
    <source>
        <dbReference type="Proteomes" id="UP000566819"/>
    </source>
</evidence>
<evidence type="ECO:0000256" key="4">
    <source>
        <dbReference type="SAM" id="MobiDB-lite"/>
    </source>
</evidence>
<keyword evidence="7" id="KW-1185">Reference proteome</keyword>
<feature type="compositionally biased region" description="Polar residues" evidence="4">
    <location>
        <begin position="227"/>
        <end position="238"/>
    </location>
</feature>
<keyword evidence="3" id="KW-0326">Glycosidase</keyword>
<dbReference type="Gene3D" id="3.20.20.80">
    <property type="entry name" value="Glycosidases"/>
    <property type="match status" value="1"/>
</dbReference>
<reference evidence="6 7" key="1">
    <citation type="submission" date="2020-03" db="EMBL/GenBank/DDBJ databases">
        <title>Draft Genome Sequence of Cudoniella acicularis.</title>
        <authorList>
            <person name="Buettner E."/>
            <person name="Kellner H."/>
        </authorList>
    </citation>
    <scope>NUCLEOTIDE SEQUENCE [LARGE SCALE GENOMIC DNA]</scope>
    <source>
        <strain evidence="6 7">DSM 108380</strain>
    </source>
</reference>
<sequence>MQYTTAILCAAFAVTSVFSHGVVTEVKGANGCGAQDDTAIIRDNELGISKASALGRTKADGPVTATQIIAVFMDGAGNKTACDIHEANSLYRRQLFGGGAKAAGSVKAPAGTSETSVAACVGAGASSSLPTTSDFGEIHMTLHQINQDGARPFTAMVDGTSGGTDPAAFKNAQVTQNIPGIVAGVSATTTTNFQVKIQMPTGITCGGTVGAATNIGGFDENQEPQTDDSPTQPQNQSYEIGPPTPNDIFRYRYHLGTNLGSVFVLEKWLSPSMFLPSKGDSELDAVTASVNEKGVEETRKVWEQHWRSAVSDEDFGWLVGTARCTSIRLPVGWWMMGGEFIGGSVWEKVGVFMAELGARSFGIGVLIDLHGLPGGANSEAHSGTCSGKTELWGKKNHLTLAKKVLHFIAQEVRNGMDGVTGIQVVNEACYDAKGMYDFYEQVIDIIGEVDESIPIYVSDGWDLGRALDWSTGRSPFKGGKKNPIVIDTHKYYTFSEKDRNQSPQEIIGRIGSELCELDGKDGSLSDRGEAEIIIGEWSCVLDGRTWGRVQPQEKDGLVRQFGQIQSQKWSQRTGGSFFWTYKMDWMDGGEWGFAEQIKKGNIFIPPFLLFSADDVGNRLQAAQDRREELFTTAQGSHEDYWNRTCPGKHFEHGLFGEGWKLGFSDATVFFGMRVNKRLGDRGAGDGGDKIGCLEIWVKKRILESGQRGEFKWEWEQGFRAGVKAFEGVVGIQ</sequence>
<accession>A0A8H4RRB3</accession>
<feature type="chain" id="PRO_5034455042" description="Glycoside hydrolase family 5 domain-containing protein" evidence="5">
    <location>
        <begin position="20"/>
        <end position="732"/>
    </location>
</feature>
<comment type="similarity">
    <text evidence="1">Belongs to the glycosyl hydrolase 5 (cellulase A) family.</text>
</comment>
<dbReference type="GO" id="GO:0009986">
    <property type="term" value="C:cell surface"/>
    <property type="evidence" value="ECO:0007669"/>
    <property type="project" value="TreeGrafter"/>
</dbReference>
<evidence type="ECO:0000313" key="6">
    <source>
        <dbReference type="EMBL" id="KAF4633903.1"/>
    </source>
</evidence>
<gene>
    <name evidence="6" type="ORF">G7Y89_g4209</name>
</gene>
<keyword evidence="5" id="KW-0732">Signal</keyword>
<name>A0A8H4RRB3_9HELO</name>
<dbReference type="EMBL" id="JAAMPI010000223">
    <property type="protein sequence ID" value="KAF4633903.1"/>
    <property type="molecule type" value="Genomic_DNA"/>
</dbReference>
<dbReference type="Proteomes" id="UP000566819">
    <property type="component" value="Unassembled WGS sequence"/>
</dbReference>
<comment type="caution">
    <text evidence="6">The sequence shown here is derived from an EMBL/GenBank/DDBJ whole genome shotgun (WGS) entry which is preliminary data.</text>
</comment>
<keyword evidence="2" id="KW-0378">Hydrolase</keyword>